<reference evidence="2" key="2">
    <citation type="submission" date="2020-09" db="EMBL/GenBank/DDBJ databases">
        <authorList>
            <person name="Sun Q."/>
            <person name="Zhou Y."/>
        </authorList>
    </citation>
    <scope>NUCLEOTIDE SEQUENCE</scope>
    <source>
        <strain evidence="2">CGMCC 1.15763</strain>
    </source>
</reference>
<accession>A0A917HT71</accession>
<dbReference type="GO" id="GO:0016779">
    <property type="term" value="F:nucleotidyltransferase activity"/>
    <property type="evidence" value="ECO:0007669"/>
    <property type="project" value="UniProtKB-ARBA"/>
</dbReference>
<evidence type="ECO:0000259" key="1">
    <source>
        <dbReference type="Pfam" id="PF12804"/>
    </source>
</evidence>
<keyword evidence="3" id="KW-1185">Reference proteome</keyword>
<evidence type="ECO:0000313" key="2">
    <source>
        <dbReference type="EMBL" id="GGG89236.1"/>
    </source>
</evidence>
<dbReference type="EMBL" id="BMJW01000001">
    <property type="protein sequence ID" value="GGG89236.1"/>
    <property type="molecule type" value="Genomic_DNA"/>
</dbReference>
<feature type="domain" description="MobA-like NTP transferase" evidence="1">
    <location>
        <begin position="8"/>
        <end position="159"/>
    </location>
</feature>
<gene>
    <name evidence="2" type="ORF">GCM10011416_02070</name>
</gene>
<dbReference type="AlphaFoldDB" id="A0A917HT71"/>
<reference evidence="2" key="1">
    <citation type="journal article" date="2014" name="Int. J. Syst. Evol. Microbiol.">
        <title>Complete genome sequence of Corynebacterium casei LMG S-19264T (=DSM 44701T), isolated from a smear-ripened cheese.</title>
        <authorList>
            <consortium name="US DOE Joint Genome Institute (JGI-PGF)"/>
            <person name="Walter F."/>
            <person name="Albersmeier A."/>
            <person name="Kalinowski J."/>
            <person name="Ruckert C."/>
        </authorList>
    </citation>
    <scope>NUCLEOTIDE SEQUENCE</scope>
    <source>
        <strain evidence="2">CGMCC 1.15763</strain>
    </source>
</reference>
<dbReference type="InterPro" id="IPR029044">
    <property type="entry name" value="Nucleotide-diphossugar_trans"/>
</dbReference>
<dbReference type="InterPro" id="IPR025877">
    <property type="entry name" value="MobA-like_NTP_Trfase"/>
</dbReference>
<name>A0A917HT71_9FLAO</name>
<proteinExistence type="predicted"/>
<evidence type="ECO:0000313" key="3">
    <source>
        <dbReference type="Proteomes" id="UP000633278"/>
    </source>
</evidence>
<dbReference type="Proteomes" id="UP000633278">
    <property type="component" value="Unassembled WGS sequence"/>
</dbReference>
<dbReference type="Pfam" id="PF12804">
    <property type="entry name" value="NTP_transf_3"/>
    <property type="match status" value="1"/>
</dbReference>
<dbReference type="SUPFAM" id="SSF53448">
    <property type="entry name" value="Nucleotide-diphospho-sugar transferases"/>
    <property type="match status" value="1"/>
</dbReference>
<sequence>MERDTTLIILAGGKSSRMGLPKGLLKHKDSFWILSQVEGFIGETIYIGLGYDHQRYFDAIPWLQQAVEKPQLHQQKKVRVVINKTPQFGLFSTLQTILIDHQMQRADKTVLITPIDVPLPNTKNQKKIFEKDNLLVIPKYKGKNGHPVKLAPEFWCSLLNIDVKDPEARLDVQIKKRNASEISYVEINDASILKNLNSPKDWQNYLNS</sequence>
<dbReference type="Gene3D" id="3.90.550.10">
    <property type="entry name" value="Spore Coat Polysaccharide Biosynthesis Protein SpsA, Chain A"/>
    <property type="match status" value="1"/>
</dbReference>
<dbReference type="RefSeq" id="WP_188597416.1">
    <property type="nucleotide sequence ID" value="NZ_BMJW01000001.1"/>
</dbReference>
<organism evidence="2 3">
    <name type="scientific">Polaribacter pacificus</name>
    <dbReference type="NCBI Taxonomy" id="1775173"/>
    <lineage>
        <taxon>Bacteria</taxon>
        <taxon>Pseudomonadati</taxon>
        <taxon>Bacteroidota</taxon>
        <taxon>Flavobacteriia</taxon>
        <taxon>Flavobacteriales</taxon>
        <taxon>Flavobacteriaceae</taxon>
    </lineage>
</organism>
<comment type="caution">
    <text evidence="2">The sequence shown here is derived from an EMBL/GenBank/DDBJ whole genome shotgun (WGS) entry which is preliminary data.</text>
</comment>
<protein>
    <recommendedName>
        <fullName evidence="1">MobA-like NTP transferase domain-containing protein</fullName>
    </recommendedName>
</protein>